<dbReference type="InterPro" id="IPR052567">
    <property type="entry name" value="OP_Dioxygenase"/>
</dbReference>
<dbReference type="Pfam" id="PF01966">
    <property type="entry name" value="HD"/>
    <property type="match status" value="1"/>
</dbReference>
<dbReference type="Proteomes" id="UP000475385">
    <property type="component" value="Unassembled WGS sequence"/>
</dbReference>
<reference evidence="2 3" key="2">
    <citation type="submission" date="2020-03" db="EMBL/GenBank/DDBJ databases">
        <title>Roseomonas stagni sp. nov., isolated from pond water in Japan.</title>
        <authorList>
            <person name="Furuhata K."/>
            <person name="Miyamoto H."/>
            <person name="Goto K."/>
        </authorList>
    </citation>
    <scope>NUCLEOTIDE SEQUENCE [LARGE SCALE GENOMIC DNA]</scope>
    <source>
        <strain evidence="2 3">PeD5</strain>
    </source>
</reference>
<gene>
    <name evidence="2" type="ORF">G3576_00975</name>
</gene>
<name>A0A6M1LE74_9PROT</name>
<protein>
    <submittedName>
        <fullName evidence="2">HD domain-containing protein</fullName>
    </submittedName>
</protein>
<dbReference type="InterPro" id="IPR017670">
    <property type="entry name" value="Phosphonate_degrad-assoc"/>
</dbReference>
<comment type="caution">
    <text evidence="2">The sequence shown here is derived from an EMBL/GenBank/DDBJ whole genome shotgun (WGS) entry which is preliminary data.</text>
</comment>
<evidence type="ECO:0000259" key="1">
    <source>
        <dbReference type="Pfam" id="PF01966"/>
    </source>
</evidence>
<dbReference type="InterPro" id="IPR006674">
    <property type="entry name" value="HD_domain"/>
</dbReference>
<reference evidence="2 3" key="1">
    <citation type="submission" date="2020-02" db="EMBL/GenBank/DDBJ databases">
        <authorList>
            <person name="Kim H.M."/>
            <person name="Jeon C.O."/>
        </authorList>
    </citation>
    <scope>NUCLEOTIDE SEQUENCE [LARGE SCALE GENOMIC DNA]</scope>
    <source>
        <strain evidence="2 3">PeD5</strain>
    </source>
</reference>
<proteinExistence type="predicted"/>
<evidence type="ECO:0000313" key="3">
    <source>
        <dbReference type="Proteomes" id="UP000475385"/>
    </source>
</evidence>
<accession>A0A6M1LE74</accession>
<dbReference type="CDD" id="cd00077">
    <property type="entry name" value="HDc"/>
    <property type="match status" value="1"/>
</dbReference>
<dbReference type="NCBIfam" id="TIGR03276">
    <property type="entry name" value="Phn-HD"/>
    <property type="match status" value="1"/>
</dbReference>
<dbReference type="PANTHER" id="PTHR40202">
    <property type="match status" value="1"/>
</dbReference>
<dbReference type="InterPro" id="IPR003607">
    <property type="entry name" value="HD/PDEase_dom"/>
</dbReference>
<organism evidence="2 3">
    <name type="scientific">Falsiroseomonas algicola</name>
    <dbReference type="NCBI Taxonomy" id="2716930"/>
    <lineage>
        <taxon>Bacteria</taxon>
        <taxon>Pseudomonadati</taxon>
        <taxon>Pseudomonadota</taxon>
        <taxon>Alphaproteobacteria</taxon>
        <taxon>Acetobacterales</taxon>
        <taxon>Roseomonadaceae</taxon>
        <taxon>Falsiroseomonas</taxon>
    </lineage>
</organism>
<evidence type="ECO:0000313" key="2">
    <source>
        <dbReference type="EMBL" id="NGM18566.1"/>
    </source>
</evidence>
<dbReference type="SUPFAM" id="SSF109604">
    <property type="entry name" value="HD-domain/PDEase-like"/>
    <property type="match status" value="1"/>
</dbReference>
<feature type="domain" description="HD" evidence="1">
    <location>
        <begin position="38"/>
        <end position="107"/>
    </location>
</feature>
<dbReference type="EMBL" id="JAAIKB010000001">
    <property type="protein sequence ID" value="NGM18566.1"/>
    <property type="molecule type" value="Genomic_DNA"/>
</dbReference>
<dbReference type="Gene3D" id="1.10.3210.10">
    <property type="entry name" value="Hypothetical protein af1432"/>
    <property type="match status" value="1"/>
</dbReference>
<dbReference type="AlphaFoldDB" id="A0A6M1LE74"/>
<keyword evidence="3" id="KW-1185">Reference proteome</keyword>
<dbReference type="PANTHER" id="PTHR40202:SF1">
    <property type="entry name" value="HD DOMAIN-CONTAINING PROTEIN"/>
    <property type="match status" value="1"/>
</dbReference>
<sequence length="192" mass="20892">MQETAVTQDPRLAAIETMLEQRADGTYGLHEITQKQHALQAAMFAEQRGCPEALVVAALLHDVGHLVHDLGENPAEQGIDDRHEELGAAWLARHFGPEVAEPVRLHVAAKRFLCATEADYFGKLSPDSVLSLSLQGGPMSAEEVAAFRANPQHEAAVVLRRFDEEAKVTGLETPPVAHFLPMVARQLRPAPG</sequence>